<dbReference type="InterPro" id="IPR042104">
    <property type="entry name" value="PKS_dehydratase_sf"/>
</dbReference>
<gene>
    <name evidence="2" type="ORF">L9F63_021357</name>
</gene>
<dbReference type="Pfam" id="PF16197">
    <property type="entry name" value="KAsynt_C_assoc"/>
    <property type="match status" value="1"/>
</dbReference>
<dbReference type="InterPro" id="IPR016039">
    <property type="entry name" value="Thiolase-like"/>
</dbReference>
<dbReference type="PROSITE" id="PS52004">
    <property type="entry name" value="KS3_2"/>
    <property type="match status" value="1"/>
</dbReference>
<protein>
    <recommendedName>
        <fullName evidence="1">Ketosynthase family 3 (KS3) domain-containing protein</fullName>
    </recommendedName>
</protein>
<proteinExistence type="predicted"/>
<dbReference type="SUPFAM" id="SSF52151">
    <property type="entry name" value="FabD/lysophospholipase-like"/>
    <property type="match status" value="1"/>
</dbReference>
<dbReference type="Gene3D" id="3.40.366.10">
    <property type="entry name" value="Malonyl-Coenzyme A Acyl Carrier Protein, domain 2"/>
    <property type="match status" value="1"/>
</dbReference>
<keyword evidence="3" id="KW-1185">Reference proteome</keyword>
<dbReference type="Pfam" id="PF00109">
    <property type="entry name" value="ketoacyl-synt"/>
    <property type="match status" value="1"/>
</dbReference>
<dbReference type="PANTHER" id="PTHR43775:SF23">
    <property type="entry name" value="FATTY ACID SYNTHASE 3"/>
    <property type="match status" value="1"/>
</dbReference>
<accession>A0AAD7ZR21</accession>
<evidence type="ECO:0000313" key="2">
    <source>
        <dbReference type="EMBL" id="KAJ9584288.1"/>
    </source>
</evidence>
<dbReference type="InterPro" id="IPR050091">
    <property type="entry name" value="PKS_NRPS_Biosynth_Enz"/>
</dbReference>
<dbReference type="SUPFAM" id="SSF53901">
    <property type="entry name" value="Thiolase-like"/>
    <property type="match status" value="2"/>
</dbReference>
<dbReference type="InterPro" id="IPR014031">
    <property type="entry name" value="Ketoacyl_synth_C"/>
</dbReference>
<reference evidence="2" key="1">
    <citation type="journal article" date="2023" name="IScience">
        <title>Live-bearing cockroach genome reveals convergent evolutionary mechanisms linked to viviparity in insects and beyond.</title>
        <authorList>
            <person name="Fouks B."/>
            <person name="Harrison M.C."/>
            <person name="Mikhailova A.A."/>
            <person name="Marchal E."/>
            <person name="English S."/>
            <person name="Carruthers M."/>
            <person name="Jennings E.C."/>
            <person name="Chiamaka E.L."/>
            <person name="Frigard R.A."/>
            <person name="Pippel M."/>
            <person name="Attardo G.M."/>
            <person name="Benoit J.B."/>
            <person name="Bornberg-Bauer E."/>
            <person name="Tobe S.S."/>
        </authorList>
    </citation>
    <scope>NUCLEOTIDE SEQUENCE</scope>
    <source>
        <strain evidence="2">Stay&amp;Tobe</strain>
    </source>
</reference>
<dbReference type="InterPro" id="IPR016035">
    <property type="entry name" value="Acyl_Trfase/lysoPLipase"/>
</dbReference>
<dbReference type="InterPro" id="IPR020841">
    <property type="entry name" value="PKS_Beta-ketoAc_synthase_dom"/>
</dbReference>
<dbReference type="InterPro" id="IPR014043">
    <property type="entry name" value="Acyl_transferase_dom"/>
</dbReference>
<sequence length="740" mass="82671">METCGFEALTAAYEEIRLGRCDAAIVSGANMVFTPEMCYHYKEIGLLSKSGKCCPFDEEADGYLQSDGVVVMVLQRAKDAKRIYATVVNSEISHCGERSGYFVTPYGDGLTFLLDKFYDNCGVDPSEIAYLETEGVGVKSHDEEEMKAVDKVLLKNRETPLLIGSVKSKHGTQSWCCQHVVSEITPWNGGLVALNGISMCGTYAHLILKSFDKEKPANTHSDGLPRLITISTRTEAGSKEILEKLNSMPVDIEFIRLMHDVHSSNINNHLYRGYTILPGETSIMFSYYDQTNRPVWFVFSGMGSQWITMGVELMKLPVCRASIEKCHDILMEKGVDLKYIITTDDSDIYDNILHSFVGIAAIQIALVDMMNALGIKPDGMVGHSVGELGCAYADGCLSLKEMILSAYYRGKASLQAELIPGFMAAIGLGYNQIKCLLPPEIDVACHNSANSSTISGPEDLVKKFVLHLQDRKIFARAVNVANIAYHSRYIEPAAPFLLEHLQKLVENPKKRSDRWICSSLPEDQWHTPLAQYCSAEYLTNNLLSPVLFEEASEHIPKNAIVIEIAPHGLLQAILRRSLGDGCTNIPLTQRGQKILYTLTAIGKLYCIGLMPQVKELYPPVELPVSRGTPSISPFVRWDHSVQRLTVTDLLDAVKVRDSGEQYFHISLNKEEYRVFGDYTINGRILFPTFGYLKLIWEILAGLKGIPINNLPIEFEDVKFFNELHIEKKESYVVYALFQHG</sequence>
<name>A0AAD7ZR21_DIPPU</name>
<dbReference type="InterPro" id="IPR016036">
    <property type="entry name" value="Malonyl_transacylase_ACP-bd"/>
</dbReference>
<feature type="non-terminal residue" evidence="2">
    <location>
        <position position="1"/>
    </location>
</feature>
<dbReference type="Gene3D" id="3.40.47.10">
    <property type="match status" value="1"/>
</dbReference>
<evidence type="ECO:0000259" key="1">
    <source>
        <dbReference type="PROSITE" id="PS52004"/>
    </source>
</evidence>
<dbReference type="GO" id="GO:0006633">
    <property type="term" value="P:fatty acid biosynthetic process"/>
    <property type="evidence" value="ECO:0007669"/>
    <property type="project" value="TreeGrafter"/>
</dbReference>
<dbReference type="Gene3D" id="3.10.129.110">
    <property type="entry name" value="Polyketide synthase dehydratase"/>
    <property type="match status" value="1"/>
</dbReference>
<dbReference type="InterPro" id="IPR014030">
    <property type="entry name" value="Ketoacyl_synth_N"/>
</dbReference>
<feature type="domain" description="Ketosynthase family 3 (KS3)" evidence="1">
    <location>
        <begin position="1"/>
        <end position="210"/>
    </location>
</feature>
<reference evidence="2" key="2">
    <citation type="submission" date="2023-05" db="EMBL/GenBank/DDBJ databases">
        <authorList>
            <person name="Fouks B."/>
        </authorList>
    </citation>
    <scope>NUCLEOTIDE SEQUENCE</scope>
    <source>
        <strain evidence="2">Stay&amp;Tobe</strain>
        <tissue evidence="2">Testes</tissue>
    </source>
</reference>
<dbReference type="PANTHER" id="PTHR43775">
    <property type="entry name" value="FATTY ACID SYNTHASE"/>
    <property type="match status" value="1"/>
</dbReference>
<dbReference type="AlphaFoldDB" id="A0AAD7ZR21"/>
<dbReference type="EMBL" id="JASPKZ010007432">
    <property type="protein sequence ID" value="KAJ9584288.1"/>
    <property type="molecule type" value="Genomic_DNA"/>
</dbReference>
<comment type="caution">
    <text evidence="2">The sequence shown here is derived from an EMBL/GenBank/DDBJ whole genome shotgun (WGS) entry which is preliminary data.</text>
</comment>
<dbReference type="SMART" id="SM00825">
    <property type="entry name" value="PKS_KS"/>
    <property type="match status" value="1"/>
</dbReference>
<dbReference type="SMART" id="SM00827">
    <property type="entry name" value="PKS_AT"/>
    <property type="match status" value="1"/>
</dbReference>
<dbReference type="Pfam" id="PF00698">
    <property type="entry name" value="Acyl_transf_1"/>
    <property type="match status" value="1"/>
</dbReference>
<dbReference type="Gene3D" id="3.30.70.3290">
    <property type="match status" value="1"/>
</dbReference>
<organism evidence="2 3">
    <name type="scientific">Diploptera punctata</name>
    <name type="common">Pacific beetle cockroach</name>
    <dbReference type="NCBI Taxonomy" id="6984"/>
    <lineage>
        <taxon>Eukaryota</taxon>
        <taxon>Metazoa</taxon>
        <taxon>Ecdysozoa</taxon>
        <taxon>Arthropoda</taxon>
        <taxon>Hexapoda</taxon>
        <taxon>Insecta</taxon>
        <taxon>Pterygota</taxon>
        <taxon>Neoptera</taxon>
        <taxon>Polyneoptera</taxon>
        <taxon>Dictyoptera</taxon>
        <taxon>Blattodea</taxon>
        <taxon>Blaberoidea</taxon>
        <taxon>Blaberidae</taxon>
        <taxon>Diplopterinae</taxon>
        <taxon>Diploptera</taxon>
    </lineage>
</organism>
<dbReference type="InterPro" id="IPR001227">
    <property type="entry name" value="Ac_transferase_dom_sf"/>
</dbReference>
<dbReference type="InterPro" id="IPR032821">
    <property type="entry name" value="PKS_assoc"/>
</dbReference>
<dbReference type="Pfam" id="PF02801">
    <property type="entry name" value="Ketoacyl-synt_C"/>
    <property type="match status" value="1"/>
</dbReference>
<dbReference type="Proteomes" id="UP001233999">
    <property type="component" value="Unassembled WGS sequence"/>
</dbReference>
<dbReference type="GO" id="GO:0004312">
    <property type="term" value="F:fatty acid synthase activity"/>
    <property type="evidence" value="ECO:0007669"/>
    <property type="project" value="TreeGrafter"/>
</dbReference>
<dbReference type="SUPFAM" id="SSF55048">
    <property type="entry name" value="Probable ACP-binding domain of malonyl-CoA ACP transacylase"/>
    <property type="match status" value="1"/>
</dbReference>
<evidence type="ECO:0000313" key="3">
    <source>
        <dbReference type="Proteomes" id="UP001233999"/>
    </source>
</evidence>